<evidence type="ECO:0000313" key="4">
    <source>
        <dbReference type="Proteomes" id="UP001529369"/>
    </source>
</evidence>
<feature type="compositionally biased region" description="Low complexity" evidence="1">
    <location>
        <begin position="567"/>
        <end position="585"/>
    </location>
</feature>
<keyword evidence="4" id="KW-1185">Reference proteome</keyword>
<dbReference type="SMART" id="SM00327">
    <property type="entry name" value="VWA"/>
    <property type="match status" value="1"/>
</dbReference>
<feature type="region of interest" description="Disordered" evidence="1">
    <location>
        <begin position="567"/>
        <end position="613"/>
    </location>
</feature>
<dbReference type="Pfam" id="PF13519">
    <property type="entry name" value="VWA_2"/>
    <property type="match status" value="1"/>
</dbReference>
<dbReference type="InterPro" id="IPR036465">
    <property type="entry name" value="vWFA_dom_sf"/>
</dbReference>
<accession>A0ABT8A521</accession>
<protein>
    <submittedName>
        <fullName evidence="3">VIT and VWA domain-containing protein</fullName>
    </submittedName>
</protein>
<reference evidence="4" key="1">
    <citation type="journal article" date="2019" name="Int. J. Syst. Evol. Microbiol.">
        <title>The Global Catalogue of Microorganisms (GCM) 10K type strain sequencing project: providing services to taxonomists for standard genome sequencing and annotation.</title>
        <authorList>
            <consortium name="The Broad Institute Genomics Platform"/>
            <consortium name="The Broad Institute Genome Sequencing Center for Infectious Disease"/>
            <person name="Wu L."/>
            <person name="Ma J."/>
        </authorList>
    </citation>
    <scope>NUCLEOTIDE SEQUENCE [LARGE SCALE GENOMIC DNA]</scope>
    <source>
        <strain evidence="4">CECT 7131</strain>
    </source>
</reference>
<dbReference type="Gene3D" id="3.40.50.410">
    <property type="entry name" value="von Willebrand factor, type A domain"/>
    <property type="match status" value="1"/>
</dbReference>
<evidence type="ECO:0000259" key="2">
    <source>
        <dbReference type="PROSITE" id="PS51468"/>
    </source>
</evidence>
<dbReference type="Proteomes" id="UP001529369">
    <property type="component" value="Unassembled WGS sequence"/>
</dbReference>
<dbReference type="PANTHER" id="PTHR45737">
    <property type="entry name" value="VON WILLEBRAND FACTOR A DOMAIN-CONTAINING PROTEIN 5A"/>
    <property type="match status" value="1"/>
</dbReference>
<dbReference type="EMBL" id="JAUFPN010000125">
    <property type="protein sequence ID" value="MDN3564892.1"/>
    <property type="molecule type" value="Genomic_DNA"/>
</dbReference>
<dbReference type="InterPro" id="IPR013694">
    <property type="entry name" value="VIT"/>
</dbReference>
<name>A0ABT8A521_9PROT</name>
<dbReference type="PROSITE" id="PS51468">
    <property type="entry name" value="VIT"/>
    <property type="match status" value="1"/>
</dbReference>
<dbReference type="SUPFAM" id="SSF53300">
    <property type="entry name" value="vWA-like"/>
    <property type="match status" value="1"/>
</dbReference>
<proteinExistence type="predicted"/>
<feature type="domain" description="VIT" evidence="2">
    <location>
        <begin position="14"/>
        <end position="142"/>
    </location>
</feature>
<comment type="caution">
    <text evidence="3">The sequence shown here is derived from an EMBL/GenBank/DDBJ whole genome shotgun (WGS) entry which is preliminary data.</text>
</comment>
<evidence type="ECO:0000256" key="1">
    <source>
        <dbReference type="SAM" id="MobiDB-lite"/>
    </source>
</evidence>
<sequence>MPASATPIQDPLGRFRHLAVLAGTQRPIPLAATRFAVRFLGNLALVTAERCFRNDEDHSIEATMTFPVPVQAALVGMSARIGERRVVAATQRRSAARATYEAAIDDGRTAVLHEEVLRGVHMISVGHVPPGQEVAVLGTWAIPLAAAGGGARLVIPTTVGDVYGRSPLPDSDDLMHAPILLEADLEVRCDSGLASLEGGRLVEGRARVTLNAPIAIRVTGAAPRLLHGLAADGRAVTLAIEPAPAGEAVLDALLLLDNSGSMDEAAAGGHGSRARMPSKHAVALHGLADIAAGLRPADRLDVWEFNSRPRHLGLGVGAAAVGALVARLRPPTGGTETGEAIEAALAGQGAADVLLVTDGQSHALDVHGLARRGARFTVVLVGEDSLEANVGHLAALTGGEIFVSSGLDLAEVLQRAIASLRGARLHQPGIAAGQAPESAAALTGGMRATARWEPAATPAAPAETGAEAGEGRAIAAYAAWLALPRLGAAEAVALAEAEGVVCHLTSMVLVDAAGEAQQGIPAQRKVPLMSLGPLAGPDPLMPMDAACYAGPVVAAMPASARAAAGMALPPDATASPAPRSGRPPRMVQSGSAEAGRRDPGFPPPPRGAGAFGRLSSRARSGASRGVPITATAAAPGNLRGSLDQVDWTGNMEALRQGRLQGNVPPEVLVQLEAAAGLAEVKALAALLGVTAEAVAVSLLARAEGMSSRGAARFARTVFGAADKDLVEAAARAVGL</sequence>
<evidence type="ECO:0000313" key="3">
    <source>
        <dbReference type="EMBL" id="MDN3564892.1"/>
    </source>
</evidence>
<dbReference type="PANTHER" id="PTHR45737:SF6">
    <property type="entry name" value="VON WILLEBRAND FACTOR A DOMAIN-CONTAINING PROTEIN 5A"/>
    <property type="match status" value="1"/>
</dbReference>
<dbReference type="RefSeq" id="WP_290316704.1">
    <property type="nucleotide sequence ID" value="NZ_JAUFPN010000125.1"/>
</dbReference>
<dbReference type="Pfam" id="PF08487">
    <property type="entry name" value="VIT"/>
    <property type="match status" value="1"/>
</dbReference>
<organism evidence="3 4">
    <name type="scientific">Paeniroseomonas aquatica</name>
    <dbReference type="NCBI Taxonomy" id="373043"/>
    <lineage>
        <taxon>Bacteria</taxon>
        <taxon>Pseudomonadati</taxon>
        <taxon>Pseudomonadota</taxon>
        <taxon>Alphaproteobacteria</taxon>
        <taxon>Acetobacterales</taxon>
        <taxon>Acetobacteraceae</taxon>
        <taxon>Paeniroseomonas</taxon>
    </lineage>
</organism>
<gene>
    <name evidence="3" type="ORF">QWZ14_11015</name>
</gene>
<dbReference type="InterPro" id="IPR002035">
    <property type="entry name" value="VWF_A"/>
</dbReference>